<dbReference type="Proteomes" id="UP001327560">
    <property type="component" value="Chromosome 4"/>
</dbReference>
<reference evidence="2 3" key="1">
    <citation type="submission" date="2023-10" db="EMBL/GenBank/DDBJ databases">
        <title>Chromosome-scale genome assembly provides insights into flower coloration mechanisms of Canna indica.</title>
        <authorList>
            <person name="Li C."/>
        </authorList>
    </citation>
    <scope>NUCLEOTIDE SEQUENCE [LARGE SCALE GENOMIC DNA]</scope>
    <source>
        <tissue evidence="2">Flower</tissue>
    </source>
</reference>
<gene>
    <name evidence="2" type="ORF">Cni_G13098</name>
</gene>
<dbReference type="AlphaFoldDB" id="A0AAQ3K9N4"/>
<protein>
    <recommendedName>
        <fullName evidence="4">MULE transposase domain-containing protein</fullName>
    </recommendedName>
</protein>
<name>A0AAQ3K9N4_9LILI</name>
<dbReference type="PANTHER" id="PTHR31973:SF187">
    <property type="entry name" value="MUTATOR TRANSPOSASE MUDRA PROTEIN"/>
    <property type="match status" value="1"/>
</dbReference>
<proteinExistence type="predicted"/>
<dbReference type="EMBL" id="CP136893">
    <property type="protein sequence ID" value="WOL04377.1"/>
    <property type="molecule type" value="Genomic_DNA"/>
</dbReference>
<evidence type="ECO:0008006" key="4">
    <source>
        <dbReference type="Google" id="ProtNLM"/>
    </source>
</evidence>
<evidence type="ECO:0000313" key="3">
    <source>
        <dbReference type="Proteomes" id="UP001327560"/>
    </source>
</evidence>
<sequence>MTSDAESEQLLSDDGSSNVDAEGPKVKTCTYNANEMGPNFSFKLGMHFTSIEEFKNAIREKVVKYVESQLGDDKRTNPGSTTILKTDEYQLGDDKRIFLRAYLSLRLVIEGFLHACRPLMGLDGCFLNGKYGGILLVAIGRNPNDQYFPLAVVVVEGLVQVLEKYPRSEHRLCVRHIYLNMKRKYGGATILRDRMLACSKATYFAAWEREMMDLKELNSDIHKWLAEHDAHTWAKSHFSEWSKSDIIMSNISVF</sequence>
<organism evidence="2 3">
    <name type="scientific">Canna indica</name>
    <name type="common">Indian-shot</name>
    <dbReference type="NCBI Taxonomy" id="4628"/>
    <lineage>
        <taxon>Eukaryota</taxon>
        <taxon>Viridiplantae</taxon>
        <taxon>Streptophyta</taxon>
        <taxon>Embryophyta</taxon>
        <taxon>Tracheophyta</taxon>
        <taxon>Spermatophyta</taxon>
        <taxon>Magnoliopsida</taxon>
        <taxon>Liliopsida</taxon>
        <taxon>Zingiberales</taxon>
        <taxon>Cannaceae</taxon>
        <taxon>Canna</taxon>
    </lineage>
</organism>
<evidence type="ECO:0000313" key="2">
    <source>
        <dbReference type="EMBL" id="WOL04377.1"/>
    </source>
</evidence>
<evidence type="ECO:0000256" key="1">
    <source>
        <dbReference type="SAM" id="MobiDB-lite"/>
    </source>
</evidence>
<feature type="region of interest" description="Disordered" evidence="1">
    <location>
        <begin position="1"/>
        <end position="24"/>
    </location>
</feature>
<dbReference type="PANTHER" id="PTHR31973">
    <property type="entry name" value="POLYPROTEIN, PUTATIVE-RELATED"/>
    <property type="match status" value="1"/>
</dbReference>
<accession>A0AAQ3K9N4</accession>
<keyword evidence="3" id="KW-1185">Reference proteome</keyword>